<dbReference type="OMA" id="IFTHAYN"/>
<keyword evidence="4" id="KW-1185">Reference proteome</keyword>
<reference evidence="3" key="2">
    <citation type="submission" date="2025-08" db="UniProtKB">
        <authorList>
            <consortium name="Ensembl"/>
        </authorList>
    </citation>
    <scope>IDENTIFICATION</scope>
</reference>
<dbReference type="GO" id="GO:0005813">
    <property type="term" value="C:centrosome"/>
    <property type="evidence" value="ECO:0007669"/>
    <property type="project" value="TreeGrafter"/>
</dbReference>
<evidence type="ECO:0000313" key="3">
    <source>
        <dbReference type="Ensembl" id="ENSPMRP00000028188.1"/>
    </source>
</evidence>
<dbReference type="Proteomes" id="UP000472272">
    <property type="component" value="Chromosome 16"/>
</dbReference>
<sequence>MEFDQTAGGSGGQECLACPGPWGHGESDTTKQQHVYSLPLTSKLSIIPNANNTGKRSRVPEGSCSSSGSKILALQRIGLDVPRSAFQLYKSMNRRSPAPAPPLCPGPGPLSPPPRPGQPLLLQLLLLPSMPSSEAAPLRGTCPGMCPAEEFARRRREGRLHRLELGAGREADPALAVKEYSRPAAGKAPPRPEELRPPDVLLATVRHLLEREDRGSDAGDSAEAAERGAFVTDRLRAVRLDAALQRLPGASCAALHERALIWLLRAGTRLCAQPPARFDAHLHRAHLQETFAALRRAYREHEDGARPAAQPRFQALFLLYNLGSPVALWETLQLPDAIRTSPDVSMALTINWAFLERNFARFFRLARELPYLPSCALHPHLAGAHRLALMTFSHGFSARNSRYPLARLARLLAMDSVEEAADLCQAHGLTVLEGDVVFQKGSFKDGVPLVHKTSRLLVDGKWGESTLLELSERVCS</sequence>
<accession>A0A670JSY3</accession>
<dbReference type="InterPro" id="IPR000717">
    <property type="entry name" value="PCI_dom"/>
</dbReference>
<organism evidence="3 4">
    <name type="scientific">Podarcis muralis</name>
    <name type="common">Wall lizard</name>
    <name type="synonym">Lacerta muralis</name>
    <dbReference type="NCBI Taxonomy" id="64176"/>
    <lineage>
        <taxon>Eukaryota</taxon>
        <taxon>Metazoa</taxon>
        <taxon>Chordata</taxon>
        <taxon>Craniata</taxon>
        <taxon>Vertebrata</taxon>
        <taxon>Euteleostomi</taxon>
        <taxon>Lepidosauria</taxon>
        <taxon>Squamata</taxon>
        <taxon>Bifurcata</taxon>
        <taxon>Unidentata</taxon>
        <taxon>Episquamata</taxon>
        <taxon>Laterata</taxon>
        <taxon>Lacertibaenia</taxon>
        <taxon>Lacertidae</taxon>
        <taxon>Podarcis</taxon>
    </lineage>
</organism>
<gene>
    <name evidence="3" type="primary">SAC3D1</name>
</gene>
<dbReference type="Gene3D" id="1.25.40.990">
    <property type="match status" value="1"/>
</dbReference>
<dbReference type="PANTHER" id="PTHR12436:SF38">
    <property type="entry name" value="SAC3 DOMAIN-CONTAINING PROTEIN 1"/>
    <property type="match status" value="1"/>
</dbReference>
<proteinExistence type="predicted"/>
<dbReference type="PANTHER" id="PTHR12436">
    <property type="entry name" value="80 KDA MCM3-ASSOCIATED PROTEIN"/>
    <property type="match status" value="1"/>
</dbReference>
<dbReference type="Ensembl" id="ENSPMRT00000029909.1">
    <property type="protein sequence ID" value="ENSPMRP00000028188.1"/>
    <property type="gene ID" value="ENSPMRG00000018206.1"/>
</dbReference>
<feature type="region of interest" description="Disordered" evidence="1">
    <location>
        <begin position="1"/>
        <end position="31"/>
    </location>
</feature>
<dbReference type="PROSITE" id="PS50250">
    <property type="entry name" value="PCI"/>
    <property type="match status" value="1"/>
</dbReference>
<dbReference type="GO" id="GO:0051225">
    <property type="term" value="P:spindle assembly"/>
    <property type="evidence" value="ECO:0007669"/>
    <property type="project" value="TreeGrafter"/>
</dbReference>
<feature type="compositionally biased region" description="Pro residues" evidence="1">
    <location>
        <begin position="98"/>
        <end position="117"/>
    </location>
</feature>
<evidence type="ECO:0000259" key="2">
    <source>
        <dbReference type="PROSITE" id="PS50250"/>
    </source>
</evidence>
<dbReference type="GeneTree" id="ENSGT00940000160988"/>
<feature type="domain" description="PCI" evidence="2">
    <location>
        <begin position="286"/>
        <end position="455"/>
    </location>
</feature>
<reference evidence="3 4" key="1">
    <citation type="journal article" date="2019" name="Proc. Natl. Acad. Sci. U.S.A.">
        <title>Regulatory changes in pterin and carotenoid genes underlie balanced color polymorphisms in the wall lizard.</title>
        <authorList>
            <person name="Andrade P."/>
            <person name="Pinho C."/>
            <person name="Perez I de Lanuza G."/>
            <person name="Afonso S."/>
            <person name="Brejcha J."/>
            <person name="Rubin C.J."/>
            <person name="Wallerman O."/>
            <person name="Pereira P."/>
            <person name="Sabatino S.J."/>
            <person name="Bellati A."/>
            <person name="Pellitteri-Rosa D."/>
            <person name="Bosakova Z."/>
            <person name="Bunikis I."/>
            <person name="Carretero M.A."/>
            <person name="Feiner N."/>
            <person name="Marsik P."/>
            <person name="Pauperio F."/>
            <person name="Salvi D."/>
            <person name="Soler L."/>
            <person name="While G.M."/>
            <person name="Uller T."/>
            <person name="Font E."/>
            <person name="Andersson L."/>
            <person name="Carneiro M."/>
        </authorList>
    </citation>
    <scope>NUCLEOTIDE SEQUENCE</scope>
</reference>
<reference evidence="3" key="3">
    <citation type="submission" date="2025-09" db="UniProtKB">
        <authorList>
            <consortium name="Ensembl"/>
        </authorList>
    </citation>
    <scope>IDENTIFICATION</scope>
</reference>
<evidence type="ECO:0000313" key="4">
    <source>
        <dbReference type="Proteomes" id="UP000472272"/>
    </source>
</evidence>
<dbReference type="GO" id="GO:0005819">
    <property type="term" value="C:spindle"/>
    <property type="evidence" value="ECO:0007669"/>
    <property type="project" value="TreeGrafter"/>
</dbReference>
<protein>
    <submittedName>
        <fullName evidence="3">SAC3 domain containing 1</fullName>
    </submittedName>
</protein>
<dbReference type="InterPro" id="IPR005062">
    <property type="entry name" value="SAC3/GANP/THP3_conserved"/>
</dbReference>
<feature type="region of interest" description="Disordered" evidence="1">
    <location>
        <begin position="96"/>
        <end position="117"/>
    </location>
</feature>
<dbReference type="InterPro" id="IPR045107">
    <property type="entry name" value="SAC3/GANP/THP3"/>
</dbReference>
<dbReference type="GO" id="GO:0005634">
    <property type="term" value="C:nucleus"/>
    <property type="evidence" value="ECO:0007669"/>
    <property type="project" value="TreeGrafter"/>
</dbReference>
<evidence type="ECO:0000256" key="1">
    <source>
        <dbReference type="SAM" id="MobiDB-lite"/>
    </source>
</evidence>
<dbReference type="Pfam" id="PF03399">
    <property type="entry name" value="SAC3_GANP"/>
    <property type="match status" value="1"/>
</dbReference>
<name>A0A670JSY3_PODMU</name>
<dbReference type="AlphaFoldDB" id="A0A670JSY3"/>
<dbReference type="GO" id="GO:0051298">
    <property type="term" value="P:centrosome duplication"/>
    <property type="evidence" value="ECO:0007669"/>
    <property type="project" value="TreeGrafter"/>
</dbReference>